<reference evidence="8 9" key="1">
    <citation type="submission" date="2016-04" db="EMBL/GenBank/DDBJ databases">
        <title>Chloroflexus islandicus sp. nov., a thermophilic filamentous anoxygenic phototrophic bacterium from geyser Strokkur (Iceland).</title>
        <authorList>
            <person name="Gaisin V.A."/>
            <person name="Kalashnikov A.M."/>
            <person name="Sukhacheva M.V."/>
            <person name="Grouzdev D.S."/>
            <person name="Ivanov T.M."/>
            <person name="Kuznetsov B."/>
            <person name="Gorlenko V.M."/>
        </authorList>
    </citation>
    <scope>NUCLEOTIDE SEQUENCE [LARGE SCALE GENOMIC DNA]</scope>
    <source>
        <strain evidence="9">isl-2</strain>
    </source>
</reference>
<evidence type="ECO:0000259" key="7">
    <source>
        <dbReference type="Pfam" id="PF00149"/>
    </source>
</evidence>
<evidence type="ECO:0000256" key="2">
    <source>
        <dbReference type="ARBA" id="ARBA00013365"/>
    </source>
</evidence>
<dbReference type="GO" id="GO:0008408">
    <property type="term" value="F:3'-5' exonuclease activity"/>
    <property type="evidence" value="ECO:0007669"/>
    <property type="project" value="InterPro"/>
</dbReference>
<dbReference type="RefSeq" id="WP_066787913.1">
    <property type="nucleotide sequence ID" value="NZ_LWQS01000057.1"/>
</dbReference>
<protein>
    <recommendedName>
        <fullName evidence="2 6">Nuclease SbcCD subunit D</fullName>
    </recommendedName>
</protein>
<evidence type="ECO:0000256" key="6">
    <source>
        <dbReference type="RuleBase" id="RU363069"/>
    </source>
</evidence>
<keyword evidence="5 6" id="KW-0269">Exonuclease</keyword>
<dbReference type="InterPro" id="IPR004593">
    <property type="entry name" value="SbcD"/>
</dbReference>
<evidence type="ECO:0000256" key="5">
    <source>
        <dbReference type="ARBA" id="ARBA00022839"/>
    </source>
</evidence>
<dbReference type="Gene3D" id="3.60.21.10">
    <property type="match status" value="1"/>
</dbReference>
<dbReference type="STRING" id="1707952.A6A03_15220"/>
<keyword evidence="6" id="KW-0235">DNA replication</keyword>
<dbReference type="GO" id="GO:0006310">
    <property type="term" value="P:DNA recombination"/>
    <property type="evidence" value="ECO:0007669"/>
    <property type="project" value="UniProtKB-KW"/>
</dbReference>
<dbReference type="Pfam" id="PF00149">
    <property type="entry name" value="Metallophos"/>
    <property type="match status" value="1"/>
</dbReference>
<dbReference type="InterPro" id="IPR029052">
    <property type="entry name" value="Metallo-depent_PP-like"/>
</dbReference>
<evidence type="ECO:0000313" key="9">
    <source>
        <dbReference type="Proteomes" id="UP000078287"/>
    </source>
</evidence>
<comment type="function">
    <text evidence="6">SbcCD cleaves DNA hairpin structures. These structures can inhibit DNA replication and are intermediates in certain DNA recombination reactions. The complex acts as a 3'-&gt;5' double strand exonuclease that can open hairpins. It also has a 5' single-strand endonuclease activity.</text>
</comment>
<dbReference type="GO" id="GO:0006260">
    <property type="term" value="P:DNA replication"/>
    <property type="evidence" value="ECO:0007669"/>
    <property type="project" value="UniProtKB-KW"/>
</dbReference>
<keyword evidence="6" id="KW-0255">Endonuclease</keyword>
<keyword evidence="3 6" id="KW-0540">Nuclease</keyword>
<keyword evidence="9" id="KW-1185">Reference proteome</keyword>
<dbReference type="InterPro" id="IPR041796">
    <property type="entry name" value="Mre11_N"/>
</dbReference>
<evidence type="ECO:0000256" key="3">
    <source>
        <dbReference type="ARBA" id="ARBA00022722"/>
    </source>
</evidence>
<proteinExistence type="inferred from homology"/>
<name>A0A178MBK3_9CHLR</name>
<dbReference type="InterPro" id="IPR004843">
    <property type="entry name" value="Calcineurin-like_PHP"/>
</dbReference>
<dbReference type="PANTHER" id="PTHR30337">
    <property type="entry name" value="COMPONENT OF ATP-DEPENDENT DSDNA EXONUCLEASE"/>
    <property type="match status" value="1"/>
</dbReference>
<keyword evidence="6" id="KW-0233">DNA recombination</keyword>
<comment type="caution">
    <text evidence="8">The sequence shown here is derived from an EMBL/GenBank/DDBJ whole genome shotgun (WGS) entry which is preliminary data.</text>
</comment>
<dbReference type="Proteomes" id="UP000078287">
    <property type="component" value="Unassembled WGS sequence"/>
</dbReference>
<accession>A0A178MBK3</accession>
<dbReference type="NCBIfam" id="TIGR00619">
    <property type="entry name" value="sbcd"/>
    <property type="match status" value="1"/>
</dbReference>
<dbReference type="GO" id="GO:0004519">
    <property type="term" value="F:endonuclease activity"/>
    <property type="evidence" value="ECO:0007669"/>
    <property type="project" value="UniProtKB-KW"/>
</dbReference>
<dbReference type="AlphaFoldDB" id="A0A178MBK3"/>
<gene>
    <name evidence="6" type="primary">sbcD</name>
    <name evidence="8" type="ORF">A6A03_15220</name>
</gene>
<evidence type="ECO:0000256" key="4">
    <source>
        <dbReference type="ARBA" id="ARBA00022801"/>
    </source>
</evidence>
<evidence type="ECO:0000313" key="8">
    <source>
        <dbReference type="EMBL" id="OAN45254.1"/>
    </source>
</evidence>
<comment type="subunit">
    <text evidence="6">Heterodimer of SbcC and SbcD.</text>
</comment>
<dbReference type="SUPFAM" id="SSF56300">
    <property type="entry name" value="Metallo-dependent phosphatases"/>
    <property type="match status" value="1"/>
</dbReference>
<dbReference type="PANTHER" id="PTHR30337:SF0">
    <property type="entry name" value="NUCLEASE SBCCD SUBUNIT D"/>
    <property type="match status" value="1"/>
</dbReference>
<keyword evidence="4 6" id="KW-0378">Hydrolase</keyword>
<organism evidence="8 9">
    <name type="scientific">Chloroflexus islandicus</name>
    <dbReference type="NCBI Taxonomy" id="1707952"/>
    <lineage>
        <taxon>Bacteria</taxon>
        <taxon>Bacillati</taxon>
        <taxon>Chloroflexota</taxon>
        <taxon>Chloroflexia</taxon>
        <taxon>Chloroflexales</taxon>
        <taxon>Chloroflexineae</taxon>
        <taxon>Chloroflexaceae</taxon>
        <taxon>Chloroflexus</taxon>
    </lineage>
</organism>
<dbReference type="CDD" id="cd00840">
    <property type="entry name" value="MPP_Mre11_N"/>
    <property type="match status" value="1"/>
</dbReference>
<dbReference type="InterPro" id="IPR050535">
    <property type="entry name" value="DNA_Repair-Maintenance_Comp"/>
</dbReference>
<sequence>MIRMLHLADLHLGVENYGALDARRGLHSRLIDYLDRLDEAISIGLDHEIDLCLIAGDVYKNRTPNPTVQREFATRIRRLREAGVAVVILTGNHDISPAQGKAHSVEIFATLALEGVTVADRPRQHRIATRNGEVQLIAVPWVTRQMLLAREELAGASIATIEYELSRRLADFIEQAVARRDPSLPTIIAFHGTVEGAQLGSERAMILGRDLSLPRSALTLPGVDYVALGHIHRHQALGEQPPIVYPGSIERIDFGERDEPKGCVLVELAPGQARWRFVPLNARPFVSIERDLRRSSDPAAALRTAIERHDVRDAVVRVEVQLTREQTPLLREEQVRTWLHEAGAAVIAAIVFDVERTARQRFAGVAEALREGLTPRQALELYLKSKNTPPQRIAQLLAAADELIADAGHGS</sequence>
<dbReference type="EMBL" id="LWQS01000057">
    <property type="protein sequence ID" value="OAN45254.1"/>
    <property type="molecule type" value="Genomic_DNA"/>
</dbReference>
<feature type="domain" description="Calcineurin-like phosphoesterase" evidence="7">
    <location>
        <begin position="3"/>
        <end position="233"/>
    </location>
</feature>
<comment type="similarity">
    <text evidence="1 6">Belongs to the SbcD family.</text>
</comment>
<evidence type="ECO:0000256" key="1">
    <source>
        <dbReference type="ARBA" id="ARBA00010555"/>
    </source>
</evidence>